<feature type="region of interest" description="Disordered" evidence="1">
    <location>
        <begin position="54"/>
        <end position="74"/>
    </location>
</feature>
<keyword evidence="3" id="KW-1185">Reference proteome</keyword>
<evidence type="ECO:0000313" key="2">
    <source>
        <dbReference type="EMBL" id="OAD66789.1"/>
    </source>
</evidence>
<reference evidence="3" key="1">
    <citation type="submission" date="2015-06" db="EMBL/GenBank/DDBJ databases">
        <title>Expansion of signal transduction pathways in fungi by whole-genome duplication.</title>
        <authorList>
            <consortium name="DOE Joint Genome Institute"/>
            <person name="Corrochano L.M."/>
            <person name="Kuo A."/>
            <person name="Marcet-Houben M."/>
            <person name="Polaino S."/>
            <person name="Salamov A."/>
            <person name="Villalobos J.M."/>
            <person name="Alvarez M.I."/>
            <person name="Avalos J."/>
            <person name="Benito E.P."/>
            <person name="Benoit I."/>
            <person name="Burger G."/>
            <person name="Camino L.P."/>
            <person name="Canovas D."/>
            <person name="Cerda-Olmedo E."/>
            <person name="Cheng J.-F."/>
            <person name="Dominguez A."/>
            <person name="Elias M."/>
            <person name="Eslava A.P."/>
            <person name="Glaser F."/>
            <person name="Grimwood J."/>
            <person name="Gutierrez G."/>
            <person name="Heitman J."/>
            <person name="Henrissat B."/>
            <person name="Iturriaga E.A."/>
            <person name="Lang B.F."/>
            <person name="Lavin J.L."/>
            <person name="Lee S."/>
            <person name="Li W."/>
            <person name="Lindquist E."/>
            <person name="Lopez-Garcia S."/>
            <person name="Luque E.M."/>
            <person name="Marcos A.T."/>
            <person name="Martin J."/>
            <person name="McCluskey K."/>
            <person name="Medina H.R."/>
            <person name="Miralles-Duran A."/>
            <person name="Miyazaki A."/>
            <person name="Munoz-Torres E."/>
            <person name="Oguiza J.A."/>
            <person name="Ohm R."/>
            <person name="Olmedo M."/>
            <person name="Orejas M."/>
            <person name="Ortiz-Castellanos L."/>
            <person name="Pisabarro A.G."/>
            <person name="Rodriguez-Romero J."/>
            <person name="Ruiz-Herrera J."/>
            <person name="Ruiz-Vazquez R."/>
            <person name="Sanz C."/>
            <person name="Schackwitz W."/>
            <person name="Schmutz J."/>
            <person name="Shahriari M."/>
            <person name="Shelest E."/>
            <person name="Silva-Franco F."/>
            <person name="Soanes D."/>
            <person name="Syed K."/>
            <person name="Tagua V.G."/>
            <person name="Talbot N.J."/>
            <person name="Thon M."/>
            <person name="De vries R.P."/>
            <person name="Wiebenga A."/>
            <person name="Yadav J.S."/>
            <person name="Braun E.L."/>
            <person name="Baker S."/>
            <person name="Garre V."/>
            <person name="Horwitz B."/>
            <person name="Torres-Martinez S."/>
            <person name="Idnurm A."/>
            <person name="Herrera-Estrella A."/>
            <person name="Gabaldon T."/>
            <person name="Grigoriev I.V."/>
        </authorList>
    </citation>
    <scope>NUCLEOTIDE SEQUENCE [LARGE SCALE GENOMIC DNA]</scope>
    <source>
        <strain evidence="3">NRRL 1555(-)</strain>
    </source>
</reference>
<dbReference type="GeneID" id="28998253"/>
<accession>A0A167JVW4</accession>
<evidence type="ECO:0000256" key="1">
    <source>
        <dbReference type="SAM" id="MobiDB-lite"/>
    </source>
</evidence>
<organism evidence="2 3">
    <name type="scientific">Phycomyces blakesleeanus (strain ATCC 8743b / DSM 1359 / FGSC 10004 / NBRC 33097 / NRRL 1555)</name>
    <dbReference type="NCBI Taxonomy" id="763407"/>
    <lineage>
        <taxon>Eukaryota</taxon>
        <taxon>Fungi</taxon>
        <taxon>Fungi incertae sedis</taxon>
        <taxon>Mucoromycota</taxon>
        <taxon>Mucoromycotina</taxon>
        <taxon>Mucoromycetes</taxon>
        <taxon>Mucorales</taxon>
        <taxon>Phycomycetaceae</taxon>
        <taxon>Phycomyces</taxon>
    </lineage>
</organism>
<gene>
    <name evidence="2" type="ORF">PHYBLDRAFT_174813</name>
</gene>
<proteinExistence type="predicted"/>
<sequence>MITLLLTMPRSKTNCSNKSNNSTSTNGYKSAEKILPSNAEELLDLMQQRIRVPSSAPIAAPPKRARTNNEDNSSESFHKIEDLYQKIVQMSTFLLSSDQNIASSAVATTANEAVKNILAIERIPTQLMRDYMFNDSLYSQYNRSETCCSDRNRQIIQSVITYLSNQSKAKNLLPSTLHKKVVVHIANKKSKENKSKEQKTIDNKSSWYRQRLAKDGSSLLPKKNTL</sequence>
<dbReference type="Proteomes" id="UP000077315">
    <property type="component" value="Unassembled WGS sequence"/>
</dbReference>
<dbReference type="EMBL" id="KV441000">
    <property type="protein sequence ID" value="OAD66789.1"/>
    <property type="molecule type" value="Genomic_DNA"/>
</dbReference>
<dbReference type="RefSeq" id="XP_018284829.1">
    <property type="nucleotide sequence ID" value="XM_018437347.1"/>
</dbReference>
<name>A0A167JVW4_PHYB8</name>
<evidence type="ECO:0000313" key="3">
    <source>
        <dbReference type="Proteomes" id="UP000077315"/>
    </source>
</evidence>
<dbReference type="VEuPathDB" id="FungiDB:PHYBLDRAFT_174813"/>
<feature type="region of interest" description="Disordered" evidence="1">
    <location>
        <begin position="8"/>
        <end position="30"/>
    </location>
</feature>
<protein>
    <submittedName>
        <fullName evidence="2">Uncharacterized protein</fullName>
    </submittedName>
</protein>
<feature type="compositionally biased region" description="Low complexity" evidence="1">
    <location>
        <begin position="11"/>
        <end position="26"/>
    </location>
</feature>
<dbReference type="InParanoid" id="A0A167JVW4"/>
<dbReference type="AlphaFoldDB" id="A0A167JVW4"/>